<comment type="caution">
    <text evidence="1">The sequence shown here is derived from an EMBL/GenBank/DDBJ whole genome shotgun (WGS) entry which is preliminary data.</text>
</comment>
<sequence length="57" mass="7114">MLEKWKRIRGYQGHWLEQNVEQLELAITDEKYPFVVEKMDEEVADEYWQYHLQSLNR</sequence>
<accession>A0ABS2WGJ9</accession>
<name>A0ABS2WGJ9_9BACL</name>
<organism evidence="1 2">
    <name type="scientific">Polycladomyces zharkentensis</name>
    <dbReference type="NCBI Taxonomy" id="2807616"/>
    <lineage>
        <taxon>Bacteria</taxon>
        <taxon>Bacillati</taxon>
        <taxon>Bacillota</taxon>
        <taxon>Bacilli</taxon>
        <taxon>Bacillales</taxon>
        <taxon>Thermoactinomycetaceae</taxon>
        <taxon>Polycladomyces</taxon>
    </lineage>
</organism>
<reference evidence="1" key="1">
    <citation type="journal article" date="2024" name="Int. J. Syst. Evol. Microbiol.">
        <title>Polycladomyces zharkentensis sp. nov., a novel thermophilic cellulose- and starch-degrading member of the Bacillota from a geothermal aquifer in Kazakhstan.</title>
        <authorList>
            <person name="Mashzhan A."/>
            <person name="Kistaubayeva A."/>
            <person name="Javier-Lopez R."/>
            <person name="Bissenova U."/>
            <person name="Bissenbay A."/>
            <person name="Birkeland N.K."/>
        </authorList>
    </citation>
    <scope>NUCLEOTIDE SEQUENCE</scope>
    <source>
        <strain evidence="1">ZKZ2T</strain>
    </source>
</reference>
<evidence type="ECO:0000313" key="2">
    <source>
        <dbReference type="Proteomes" id="UP001177120"/>
    </source>
</evidence>
<dbReference type="RefSeq" id="WP_205492946.1">
    <property type="nucleotide sequence ID" value="NZ_JAFHAP010000004.1"/>
</dbReference>
<protein>
    <submittedName>
        <fullName evidence="1">Uncharacterized protein</fullName>
    </submittedName>
</protein>
<dbReference type="EMBL" id="JAFHAP010000004">
    <property type="protein sequence ID" value="MBN2908652.1"/>
    <property type="molecule type" value="Genomic_DNA"/>
</dbReference>
<evidence type="ECO:0000313" key="1">
    <source>
        <dbReference type="EMBL" id="MBN2908652.1"/>
    </source>
</evidence>
<keyword evidence="2" id="KW-1185">Reference proteome</keyword>
<dbReference type="Proteomes" id="UP001177120">
    <property type="component" value="Unassembled WGS sequence"/>
</dbReference>
<gene>
    <name evidence="1" type="ORF">JQC72_03850</name>
</gene>
<proteinExistence type="predicted"/>